<evidence type="ECO:0000256" key="1">
    <source>
        <dbReference type="SAM" id="SignalP"/>
    </source>
</evidence>
<dbReference type="EMBL" id="LCAO01000007">
    <property type="protein sequence ID" value="KKR91786.1"/>
    <property type="molecule type" value="Genomic_DNA"/>
</dbReference>
<comment type="caution">
    <text evidence="2">The sequence shown here is derived from an EMBL/GenBank/DDBJ whole genome shotgun (WGS) entry which is preliminary data.</text>
</comment>
<dbReference type="Proteomes" id="UP000034676">
    <property type="component" value="Unassembled WGS sequence"/>
</dbReference>
<gene>
    <name evidence="2" type="ORF">UU42_C0007G0003</name>
</gene>
<reference evidence="2 3" key="1">
    <citation type="journal article" date="2015" name="Nature">
        <title>rRNA introns, odd ribosomes, and small enigmatic genomes across a large radiation of phyla.</title>
        <authorList>
            <person name="Brown C.T."/>
            <person name="Hug L.A."/>
            <person name="Thomas B.C."/>
            <person name="Sharon I."/>
            <person name="Castelle C.J."/>
            <person name="Singh A."/>
            <person name="Wilkins M.J."/>
            <person name="Williams K.H."/>
            <person name="Banfield J.F."/>
        </authorList>
    </citation>
    <scope>NUCLEOTIDE SEQUENCE [LARGE SCALE GENOMIC DNA]</scope>
</reference>
<name>A0A0G0UW97_9BACT</name>
<proteinExistence type="predicted"/>
<evidence type="ECO:0000313" key="3">
    <source>
        <dbReference type="Proteomes" id="UP000034676"/>
    </source>
</evidence>
<sequence>MTKYKILYKTIFILSVFLFVFLVLPKQALAVTCTSAGTGDWNNTGTWTGCTGGNGTTANTPGSNDTAIITSNHTVTLTGNETVNALQFNGAATAAILSINSGITLAVTTSVTVLGNLGAATSATIQDGSGAGIITAASLTVGITGTSTLNSSVATLFTSTVSTFTISGAVSTNCQTNGAGNRKNQTTINLSSGSMSVTGTITLCGTGQGALFQMNQESQNATLTTSAATPWSITAPGAATLNGTGATVNYSGAAQPILVVNYTNLTLSGSGTATGAVTSVTGALSMSGSVAWTQDAITSTISSVTLNGTSSLTTGANMTISGNLTVGSGTTFTTGANFTLAVTGTTSVSGTLANSNTGTKTYTGAVTINSGGSFTNANNSSLTFQGGLTNNSSGTVSFGTTGTTVTFSTNTQAIAGSQSITFGATVAITGAITVTNNNNSTVTVSGDLTGSAGGSTWQQGTNSTTLFAGAVLATGTLDASTNTPNTVEYSANGTQTIKAPSSSYWHLTLSGTGTSTKTAGAALTVNGTFTIGGNSTFAGGTSLTHNFGGSWVVNTTAASSPYSFTTSGTVNFNTPGTPAATSITGSSSQTIAFNVLNINNTSGFSISNNISASGNLTVANSVTFTPGATNTISGTGTLTGNGTVKVTKISATNDFLLQYSISNLTLTNLTVDYAGVNQGFSDTTYGNVLISANSIQTGAGTGTIGGTFTVGASGVFTPSSGTTTFNSGASISNSGTLTFASITIASGATVTTSSSFTINGTLTNSSTATFEPSGGTITMATTGWSIVNSGTSLKFNNLTISETPTIQPTSSFSVNGTLNVNSTKTLSPTAGTITMTGGSIANNGGAAANLEFFNLTISASVTANSQSFNIKGDTSITGTLTVSSGSGTITAKGDVTGTGTVSLTSGTFIQSVAAGKQFGPTSTNDWTFNNLTFSSSTGSQTITTTTTSTGKVVIGATLTLSANTTLDAGNRTWNLTATGTPFSISGTLTPNTSTFNYHGSSSGVTVTGASYYNLGVGTNANGTATLFTLGGDTTVGNVLTIGDAASSANDTLDCSTRTLTLSGTGTPFNRTAFGLFTASSSTVNYTGTSAGVNISAETYYNLGAGTTGDANTVAYTLAGNTIVGSVLTVGAASGAGTHSLDGSNRTLTLSATGTPFVINTQGTYTPSTSTVIYSGTSAPVNVAGASYYNLEVGTTGDGNTATYTLSADTTASRVLTIGASSGAGIHSLDGSTRTLTLSGTTGSPLSIGSQGAFTASSSTVNYTGNNTGGDTTINATPAYFNLGLGGGSAENYIPSTSLSISNDLTMNANGTLIGTNSVTVNGSVTGSGTITLTGGTFEQRVAAAENFGTTGGSNPWSFVTLLFSNSSGADRTITTQTGGSGTITVSTLLQVGKALDSNQTILDAGNRTWTLSGTNGTPFDIVSPSSSTSLTANSSTFSYTGANGSGDTTIQSATYNNLTLNASDIFVPEASPLNINGDLTVTTGTLSMTTNDLNVGSSGIASSGDISVAGSLTQSASGTTTVKTSTGGVASIGGAGTVTFYNLTIAPAVAAEPTITLGTGASQTITVSNDLTIGNGTNAVTVTAASNNPALDINGSVSISASGTLTAPGSTGSFNVAVNFTNNGTFNHNSGTVTFDTTATSILNGSGSPAITFGGIAFPTAAKIVQFTAGKTFRINGLFTVTGSAGNLIRLNSTSAGSQWTINHQGTESISYARVQDSACDGTSTQITLDTMSVDAGNNGACWVFVIGKRVVGNSRIKGNIRFK</sequence>
<evidence type="ECO:0000313" key="2">
    <source>
        <dbReference type="EMBL" id="KKR91786.1"/>
    </source>
</evidence>
<dbReference type="PATRIC" id="fig|1618555.3.peg.583"/>
<keyword evidence="1" id="KW-0732">Signal</keyword>
<protein>
    <submittedName>
        <fullName evidence="2">Uncharacterized protein</fullName>
    </submittedName>
</protein>
<accession>A0A0G0UW97</accession>
<feature type="chain" id="PRO_5002534842" evidence="1">
    <location>
        <begin position="31"/>
        <end position="1764"/>
    </location>
</feature>
<feature type="signal peptide" evidence="1">
    <location>
        <begin position="1"/>
        <end position="30"/>
    </location>
</feature>
<organism evidence="2 3">
    <name type="scientific">Candidatus Woesebacteria bacterium GW2011_GWA1_41_13b</name>
    <dbReference type="NCBI Taxonomy" id="1618555"/>
    <lineage>
        <taxon>Bacteria</taxon>
        <taxon>Candidatus Woeseibacteriota</taxon>
    </lineage>
</organism>